<dbReference type="InterPro" id="IPR011701">
    <property type="entry name" value="MFS"/>
</dbReference>
<dbReference type="PANTHER" id="PTHR43045">
    <property type="entry name" value="SHIKIMATE TRANSPORTER"/>
    <property type="match status" value="1"/>
</dbReference>
<evidence type="ECO:0000256" key="1">
    <source>
        <dbReference type="ARBA" id="ARBA00004651"/>
    </source>
</evidence>
<evidence type="ECO:0000313" key="7">
    <source>
        <dbReference type="Proteomes" id="UP000440125"/>
    </source>
</evidence>
<dbReference type="GO" id="GO:0022857">
    <property type="term" value="F:transmembrane transporter activity"/>
    <property type="evidence" value="ECO:0007669"/>
    <property type="project" value="InterPro"/>
</dbReference>
<gene>
    <name evidence="6" type="ORF">D1867_11755</name>
</gene>
<feature type="transmembrane region" description="Helical" evidence="4">
    <location>
        <begin position="185"/>
        <end position="208"/>
    </location>
</feature>
<keyword evidence="4" id="KW-1133">Transmembrane helix</keyword>
<feature type="transmembrane region" description="Helical" evidence="4">
    <location>
        <begin position="285"/>
        <end position="307"/>
    </location>
</feature>
<feature type="transmembrane region" description="Helical" evidence="4">
    <location>
        <begin position="54"/>
        <end position="71"/>
    </location>
</feature>
<dbReference type="SUPFAM" id="SSF103473">
    <property type="entry name" value="MFS general substrate transporter"/>
    <property type="match status" value="1"/>
</dbReference>
<protein>
    <submittedName>
        <fullName evidence="6">MFS transporter</fullName>
    </submittedName>
</protein>
<dbReference type="EMBL" id="WFIY01000004">
    <property type="protein sequence ID" value="MUM65896.1"/>
    <property type="molecule type" value="Genomic_DNA"/>
</dbReference>
<dbReference type="PANTHER" id="PTHR43045:SF1">
    <property type="entry name" value="SHIKIMATE TRANSPORTER"/>
    <property type="match status" value="1"/>
</dbReference>
<dbReference type="InterPro" id="IPR036259">
    <property type="entry name" value="MFS_trans_sf"/>
</dbReference>
<evidence type="ECO:0000313" key="6">
    <source>
        <dbReference type="EMBL" id="MUM65896.1"/>
    </source>
</evidence>
<feature type="transmembrane region" description="Helical" evidence="4">
    <location>
        <begin position="239"/>
        <end position="265"/>
    </location>
</feature>
<feature type="transmembrane region" description="Helical" evidence="4">
    <location>
        <begin position="115"/>
        <end position="134"/>
    </location>
</feature>
<dbReference type="Gene3D" id="1.20.1250.20">
    <property type="entry name" value="MFS general substrate transporter like domains"/>
    <property type="match status" value="1"/>
</dbReference>
<feature type="transmembrane region" description="Helical" evidence="4">
    <location>
        <begin position="92"/>
        <end position="109"/>
    </location>
</feature>
<evidence type="ECO:0000256" key="3">
    <source>
        <dbReference type="ARBA" id="ARBA00022475"/>
    </source>
</evidence>
<organism evidence="6 7">
    <name type="scientific">Acidianus infernus</name>
    <dbReference type="NCBI Taxonomy" id="12915"/>
    <lineage>
        <taxon>Archaea</taxon>
        <taxon>Thermoproteota</taxon>
        <taxon>Thermoprotei</taxon>
        <taxon>Sulfolobales</taxon>
        <taxon>Sulfolobaceae</taxon>
        <taxon>Acidianus</taxon>
    </lineage>
</organism>
<keyword evidence="3" id="KW-1003">Cell membrane</keyword>
<feature type="transmembrane region" description="Helical" evidence="4">
    <location>
        <begin position="344"/>
        <end position="366"/>
    </location>
</feature>
<feature type="domain" description="Major facilitator superfamily (MFS) profile" evidence="5">
    <location>
        <begin position="18"/>
        <end position="439"/>
    </location>
</feature>
<feature type="transmembrane region" description="Helical" evidence="4">
    <location>
        <begin position="411"/>
        <end position="434"/>
    </location>
</feature>
<keyword evidence="7" id="KW-1185">Reference proteome</keyword>
<dbReference type="GO" id="GO:0005886">
    <property type="term" value="C:plasma membrane"/>
    <property type="evidence" value="ECO:0007669"/>
    <property type="project" value="UniProtKB-SubCell"/>
</dbReference>
<keyword evidence="4" id="KW-0812">Transmembrane</keyword>
<dbReference type="AlphaFoldDB" id="A0A6A9QKY2"/>
<keyword evidence="2" id="KW-0813">Transport</keyword>
<dbReference type="PROSITE" id="PS50850">
    <property type="entry name" value="MFS"/>
    <property type="match status" value="1"/>
</dbReference>
<proteinExistence type="predicted"/>
<dbReference type="InterPro" id="IPR020846">
    <property type="entry name" value="MFS_dom"/>
</dbReference>
<evidence type="ECO:0000256" key="2">
    <source>
        <dbReference type="ARBA" id="ARBA00022448"/>
    </source>
</evidence>
<sequence length="453" mass="48896">MLKNSHPHFLLMSSISRVALLGLIGTIVEWYDYYLFIYAALLAFPTLFFPSKSYLISMLASVSSYAIAFFARPLGATVFGHIGDRLGRRHALSFDLVLVGIAMVSVGLMPTYATIGIIAPVAIFAFRFLQGLGVGGEWGGVATWVSEHVTSKRALITSLIEIASPIGFIGAATILLAFSKDFVTIGWRIGFLVGGSVAFLGAFLRYLATESLPFEKIKSEGKISKVPSIEVFKYAWKPILLLMLAIGSVFMAVYIPATVMPSLYLKAVGKSLGYPEYVNFLGLQMPITSALIYVFAIAGLVSTPIFGYLGDKIGRKASLILGDVLIAAFAYPYVYGFLSGNLGLLFIMQFLIGFAAYGPYASMAAFYPESFPTKYRYSGASYGMQLAAAVEGGLMPILLVGLLGLPSQYLANSWIVITFLALWGIISALATLGLKETKGTQLAEEKVTDKVIS</sequence>
<evidence type="ECO:0000256" key="4">
    <source>
        <dbReference type="SAM" id="Phobius"/>
    </source>
</evidence>
<accession>A0A6A9QKY2</accession>
<comment type="subcellular location">
    <subcellularLocation>
        <location evidence="1">Cell membrane</location>
        <topology evidence="1">Multi-pass membrane protein</topology>
    </subcellularLocation>
</comment>
<comment type="caution">
    <text evidence="6">The sequence shown here is derived from an EMBL/GenBank/DDBJ whole genome shotgun (WGS) entry which is preliminary data.</text>
</comment>
<keyword evidence="4" id="KW-0472">Membrane</keyword>
<evidence type="ECO:0000259" key="5">
    <source>
        <dbReference type="PROSITE" id="PS50850"/>
    </source>
</evidence>
<feature type="transmembrane region" description="Helical" evidence="4">
    <location>
        <begin position="319"/>
        <end position="338"/>
    </location>
</feature>
<feature type="transmembrane region" description="Helical" evidence="4">
    <location>
        <begin position="31"/>
        <end position="48"/>
    </location>
</feature>
<dbReference type="Pfam" id="PF07690">
    <property type="entry name" value="MFS_1"/>
    <property type="match status" value="2"/>
</dbReference>
<dbReference type="Proteomes" id="UP000440125">
    <property type="component" value="Unassembled WGS sequence"/>
</dbReference>
<dbReference type="OrthoDB" id="117970at2157"/>
<feature type="transmembrane region" description="Helical" evidence="4">
    <location>
        <begin position="386"/>
        <end position="405"/>
    </location>
</feature>
<feature type="transmembrane region" description="Helical" evidence="4">
    <location>
        <begin position="155"/>
        <end position="179"/>
    </location>
</feature>
<name>A0A6A9QKY2_ACIIN</name>
<reference evidence="6 7" key="1">
    <citation type="submission" date="2019-10" db="EMBL/GenBank/DDBJ databases">
        <title>Genome Sequences from Six Type Strain Members of the Archaeal Family Sulfolobaceae: Acidianus ambivalens, Acidianus infernus, Metallosphaera prunae, Stygiolobus azoricus, Sulfolobus metallicus, and Sulfurisphaera ohwakuensis.</title>
        <authorList>
            <person name="Counts J.A."/>
            <person name="Kelly R.M."/>
        </authorList>
    </citation>
    <scope>NUCLEOTIDE SEQUENCE [LARGE SCALE GENOMIC DNA]</scope>
    <source>
        <strain evidence="6 7">DSM 3191</strain>
    </source>
</reference>